<proteinExistence type="predicted"/>
<dbReference type="EMBL" id="CP064795">
    <property type="protein sequence ID" value="QPG05220.1"/>
    <property type="molecule type" value="Genomic_DNA"/>
</dbReference>
<evidence type="ECO:0000256" key="1">
    <source>
        <dbReference type="SAM" id="MobiDB-lite"/>
    </source>
</evidence>
<protein>
    <recommendedName>
        <fullName evidence="4">Lipoprotein</fullName>
    </recommendedName>
</protein>
<accession>A0A7S9DWM8</accession>
<feature type="region of interest" description="Disordered" evidence="1">
    <location>
        <begin position="32"/>
        <end position="52"/>
    </location>
</feature>
<evidence type="ECO:0000313" key="3">
    <source>
        <dbReference type="Proteomes" id="UP000595095"/>
    </source>
</evidence>
<keyword evidence="3" id="KW-1185">Reference proteome</keyword>
<name>A0A7S9DWM8_9ALTE</name>
<organism evidence="2 3">
    <name type="scientific">Salinimonas marina</name>
    <dbReference type="NCBI Taxonomy" id="2785918"/>
    <lineage>
        <taxon>Bacteria</taxon>
        <taxon>Pseudomonadati</taxon>
        <taxon>Pseudomonadota</taxon>
        <taxon>Gammaproteobacteria</taxon>
        <taxon>Alteromonadales</taxon>
        <taxon>Alteromonadaceae</taxon>
        <taxon>Alteromonas/Salinimonas group</taxon>
        <taxon>Salinimonas</taxon>
    </lineage>
</organism>
<evidence type="ECO:0008006" key="4">
    <source>
        <dbReference type="Google" id="ProtNLM"/>
    </source>
</evidence>
<dbReference type="KEGG" id="smaa:IT774_14010"/>
<gene>
    <name evidence="2" type="ORF">IT774_14010</name>
</gene>
<dbReference type="AlphaFoldDB" id="A0A7S9DWM8"/>
<dbReference type="RefSeq" id="WP_195810311.1">
    <property type="nucleotide sequence ID" value="NZ_CP064795.1"/>
</dbReference>
<dbReference type="PROSITE" id="PS51257">
    <property type="entry name" value="PROKAR_LIPOPROTEIN"/>
    <property type="match status" value="1"/>
</dbReference>
<dbReference type="PANTHER" id="PTHR41339">
    <property type="entry name" value="LIPL48"/>
    <property type="match status" value="1"/>
</dbReference>
<dbReference type="PANTHER" id="PTHR41339:SF1">
    <property type="entry name" value="SECRETED PROTEIN"/>
    <property type="match status" value="1"/>
</dbReference>
<reference evidence="2 3" key="1">
    <citation type="submission" date="2020-11" db="EMBL/GenBank/DDBJ databases">
        <title>Complete genome sequence for Salinimonas sp. strain G2-b.</title>
        <authorList>
            <person name="Park S.-J."/>
        </authorList>
    </citation>
    <scope>NUCLEOTIDE SEQUENCE [LARGE SCALE GENOMIC DNA]</scope>
    <source>
        <strain evidence="2 3">G2-b</strain>
    </source>
</reference>
<dbReference type="Proteomes" id="UP000595095">
    <property type="component" value="Chromosome"/>
</dbReference>
<evidence type="ECO:0000313" key="2">
    <source>
        <dbReference type="EMBL" id="QPG05220.1"/>
    </source>
</evidence>
<sequence length="483" mass="49614">MAIKQFFKISAVAGALVLAGCGGDININEGDVTNQTGADTTPDPAPGDGSDNALIEAGLATDVSADFPEIADKPVYQLSANTQFNENVTLSADAHWVLNGRTAVGGDNENSAVLTIEAGTTLIGQAGEDFLVVRRGSQIMANGTAEAPIIMTSVQDVTGQETAIGQWGGLVILGRAPANSCGDQVGETTDDELNNCGVSAEGDAGQFGGNLPEDNSGVLNYVVVKNAGRTLGNGDELNGISFAGVGSGTEVDYIQVHQNLDDGIEFFGGTVNVKHVVLTANGDDSFDWSFGWTGNAQYVLIKQDAADGDNAFESDNSEFDAAATPQTNPTIANVTIIGADDANGVRLRAGTAGLLANFVITGPDAYSNCLRINGTESQANADNGDLTMTNSIVACAEGNNFSDDESSPGFTQSWFEAQAGNQVVAQDGLGLAANGYQPAAGSVLLEGAADMSAQNSYFEATTFIGAMDASDDWTAGWVTVGLN</sequence>